<dbReference type="AlphaFoldDB" id="X1SWJ7"/>
<evidence type="ECO:0000313" key="1">
    <source>
        <dbReference type="EMBL" id="GAI97338.1"/>
    </source>
</evidence>
<gene>
    <name evidence="1" type="ORF">S12H4_35256</name>
</gene>
<name>X1SWJ7_9ZZZZ</name>
<sequence length="83" mass="9119">MCHVSVGHLARVFEEAGIPTVAFGVQAFKSRMLPMSLPRLVLTQELMGKTLGRQGAKQTQMDYLKAGLSLLEDAREGNTLIEM</sequence>
<protein>
    <submittedName>
        <fullName evidence="1">Uncharacterized protein</fullName>
    </submittedName>
</protein>
<dbReference type="EMBL" id="BARW01020925">
    <property type="protein sequence ID" value="GAI97338.1"/>
    <property type="molecule type" value="Genomic_DNA"/>
</dbReference>
<organism evidence="1">
    <name type="scientific">marine sediment metagenome</name>
    <dbReference type="NCBI Taxonomy" id="412755"/>
    <lineage>
        <taxon>unclassified sequences</taxon>
        <taxon>metagenomes</taxon>
        <taxon>ecological metagenomes</taxon>
    </lineage>
</organism>
<comment type="caution">
    <text evidence="1">The sequence shown here is derived from an EMBL/GenBank/DDBJ whole genome shotgun (WGS) entry which is preliminary data.</text>
</comment>
<proteinExistence type="predicted"/>
<accession>X1SWJ7</accession>
<reference evidence="1" key="1">
    <citation type="journal article" date="2014" name="Front. Microbiol.">
        <title>High frequency of phylogenetically diverse reductive dehalogenase-homologous genes in deep subseafloor sedimentary metagenomes.</title>
        <authorList>
            <person name="Kawai M."/>
            <person name="Futagami T."/>
            <person name="Toyoda A."/>
            <person name="Takaki Y."/>
            <person name="Nishi S."/>
            <person name="Hori S."/>
            <person name="Arai W."/>
            <person name="Tsubouchi T."/>
            <person name="Morono Y."/>
            <person name="Uchiyama I."/>
            <person name="Ito T."/>
            <person name="Fujiyama A."/>
            <person name="Inagaki F."/>
            <person name="Takami H."/>
        </authorList>
    </citation>
    <scope>NUCLEOTIDE SEQUENCE</scope>
    <source>
        <strain evidence="1">Expedition CK06-06</strain>
    </source>
</reference>